<protein>
    <submittedName>
        <fullName evidence="1">Phage protein</fullName>
    </submittedName>
</protein>
<name>A0A2Z4Y7J7_SUMC1</name>
<reference evidence="1 2" key="1">
    <citation type="submission" date="2018-05" db="EMBL/GenBank/DDBJ databases">
        <title>A metagenomic window into the 2 km-deep terrestrial subsurface aquifer revealed taxonomically and functionally diverse microbial community comprising novel uncultured bacterial lineages.</title>
        <authorList>
            <person name="Kadnikov V.V."/>
            <person name="Mardanov A.V."/>
            <person name="Beletsky A.V."/>
            <person name="Banks D."/>
            <person name="Pimenov N.V."/>
            <person name="Frank Y.A."/>
            <person name="Karnachuk O.V."/>
            <person name="Ravin N.V."/>
        </authorList>
    </citation>
    <scope>NUCLEOTIDE SEQUENCE [LARGE SCALE GENOMIC DNA]</scope>
    <source>
        <strain evidence="1">BY</strain>
    </source>
</reference>
<accession>A0A2Z4Y7J7</accession>
<sequence>MEVFRSGDYGAKGRWTEEDLEVLANDYSPDVLEAPLTFDHARSGPAFGWVTRLRRVGDRLVATLSGVPEVVRELVRQGAYKKRSVELIRKFAPTGRPYLRAVTLLGAASPEVKGLRDVVFDEQAEIVCFEDAESGASAPDDNNGRADLEQQVTQLRRALRRKSLEVVLARVPKGSKRISPEGAQLLLAFVDALEPDATISYRGHEIGVEEWFEHYLTCGELEQPVEGELASFAGTVASSPVLSFGEQVDPLSVELHEQARALQASQPNLGYAEALSRVAGRAGGSRSSHARRSAKA</sequence>
<evidence type="ECO:0000313" key="2">
    <source>
        <dbReference type="Proteomes" id="UP000262583"/>
    </source>
</evidence>
<organism evidence="1 2">
    <name type="scientific">Sumerlaea chitinivorans</name>
    <dbReference type="NCBI Taxonomy" id="2250252"/>
    <lineage>
        <taxon>Bacteria</taxon>
        <taxon>Candidatus Sumerlaeota</taxon>
        <taxon>Candidatus Sumerlaeia</taxon>
        <taxon>Candidatus Sumerlaeales</taxon>
        <taxon>Candidatus Sumerlaeaceae</taxon>
        <taxon>Candidatus Sumerlaea</taxon>
    </lineage>
</organism>
<dbReference type="Proteomes" id="UP000262583">
    <property type="component" value="Chromosome"/>
</dbReference>
<gene>
    <name evidence="1" type="ORF">BRCON_2041</name>
</gene>
<proteinExistence type="predicted"/>
<dbReference type="AlphaFoldDB" id="A0A2Z4Y7J7"/>
<dbReference type="KEGG" id="schv:BRCON_2041"/>
<dbReference type="EMBL" id="CP030759">
    <property type="protein sequence ID" value="AXA36818.1"/>
    <property type="molecule type" value="Genomic_DNA"/>
</dbReference>
<evidence type="ECO:0000313" key="1">
    <source>
        <dbReference type="EMBL" id="AXA36818.1"/>
    </source>
</evidence>